<dbReference type="AlphaFoldDB" id="A0A1L3SSS6"/>
<dbReference type="EMBL" id="CP018171">
    <property type="protein sequence ID" value="APH72448.1"/>
    <property type="molecule type" value="Genomic_DNA"/>
</dbReference>
<dbReference type="SMART" id="SM00850">
    <property type="entry name" value="LytTR"/>
    <property type="match status" value="1"/>
</dbReference>
<gene>
    <name evidence="3" type="ORF">BSQ44_14585</name>
</gene>
<dbReference type="PROSITE" id="PS50930">
    <property type="entry name" value="HTH_LYTTR"/>
    <property type="match status" value="1"/>
</dbReference>
<dbReference type="Gene3D" id="2.40.50.1020">
    <property type="entry name" value="LytTr DNA-binding domain"/>
    <property type="match status" value="1"/>
</dbReference>
<evidence type="ECO:0000313" key="4">
    <source>
        <dbReference type="Proteomes" id="UP000182840"/>
    </source>
</evidence>
<accession>A0A1L3SSS6</accession>
<proteinExistence type="predicted"/>
<keyword evidence="1" id="KW-0472">Membrane</keyword>
<feature type="transmembrane region" description="Helical" evidence="1">
    <location>
        <begin position="40"/>
        <end position="62"/>
    </location>
</feature>
<organism evidence="3 4">
    <name type="scientific">Aquibium oceanicum</name>
    <dbReference type="NCBI Taxonomy" id="1670800"/>
    <lineage>
        <taxon>Bacteria</taxon>
        <taxon>Pseudomonadati</taxon>
        <taxon>Pseudomonadota</taxon>
        <taxon>Alphaproteobacteria</taxon>
        <taxon>Hyphomicrobiales</taxon>
        <taxon>Phyllobacteriaceae</taxon>
        <taxon>Aquibium</taxon>
    </lineage>
</organism>
<dbReference type="Pfam" id="PF04397">
    <property type="entry name" value="LytTR"/>
    <property type="match status" value="1"/>
</dbReference>
<name>A0A1L3SSS6_9HYPH</name>
<sequence length="248" mass="26371">MQAAVRSPLLWAALAAAALVLGLAGPFGTYDGLALPGRLAYWAFVAVVTWFTGFGSVALLNALLPGTRSATRDFLFGALAGLPVTTLVWVFNLWIFPEDGIGFLPLLAYVTMLAAIVSAIVSVFSEKMASGLAANSATAPAVVPERPPLLDRMPPALRGRLRYLSMQDHYVEVVTDKGSHLVLMRLSDAIAETAGIDGVQIHRSHWVAREAVTGSGRQGDRIVLQLAGGAELPVSRSKLREVREAGLL</sequence>
<feature type="transmembrane region" description="Helical" evidence="1">
    <location>
        <begin position="101"/>
        <end position="124"/>
    </location>
</feature>
<feature type="domain" description="HTH LytTR-type" evidence="2">
    <location>
        <begin position="163"/>
        <end position="248"/>
    </location>
</feature>
<evidence type="ECO:0000256" key="1">
    <source>
        <dbReference type="SAM" id="Phobius"/>
    </source>
</evidence>
<keyword evidence="4" id="KW-1185">Reference proteome</keyword>
<dbReference type="Proteomes" id="UP000182840">
    <property type="component" value="Chromosome"/>
</dbReference>
<dbReference type="GO" id="GO:0003677">
    <property type="term" value="F:DNA binding"/>
    <property type="evidence" value="ECO:0007669"/>
    <property type="project" value="InterPro"/>
</dbReference>
<reference evidence="4" key="1">
    <citation type="submission" date="2016-11" db="EMBL/GenBank/DDBJ databases">
        <title>Mesorhizobium oceanicum sp. nov., isolated from deep seawater in South China Sea.</title>
        <authorList>
            <person name="Fu G.-Y."/>
        </authorList>
    </citation>
    <scope>NUCLEOTIDE SEQUENCE [LARGE SCALE GENOMIC DNA]</scope>
    <source>
        <strain evidence="4">B7</strain>
    </source>
</reference>
<keyword evidence="1" id="KW-1133">Transmembrane helix</keyword>
<feature type="transmembrane region" description="Helical" evidence="1">
    <location>
        <begin position="74"/>
        <end position="95"/>
    </location>
</feature>
<protein>
    <recommendedName>
        <fullName evidence="2">HTH LytTR-type domain-containing protein</fullName>
    </recommendedName>
</protein>
<dbReference type="STRING" id="1670800.BSQ44_14585"/>
<dbReference type="KEGG" id="meso:BSQ44_14585"/>
<dbReference type="InterPro" id="IPR007492">
    <property type="entry name" value="LytTR_DNA-bd_dom"/>
</dbReference>
<keyword evidence="1" id="KW-0812">Transmembrane</keyword>
<evidence type="ECO:0000313" key="3">
    <source>
        <dbReference type="EMBL" id="APH72448.1"/>
    </source>
</evidence>
<evidence type="ECO:0000259" key="2">
    <source>
        <dbReference type="PROSITE" id="PS50930"/>
    </source>
</evidence>